<protein>
    <submittedName>
        <fullName evidence="3">CocE/NonD family hydrolase</fullName>
    </submittedName>
</protein>
<evidence type="ECO:0000313" key="4">
    <source>
        <dbReference type="Proteomes" id="UP000285961"/>
    </source>
</evidence>
<name>A0A419EX89_9BACT</name>
<evidence type="ECO:0000259" key="2">
    <source>
        <dbReference type="SMART" id="SM00939"/>
    </source>
</evidence>
<comment type="caution">
    <text evidence="3">The sequence shown here is derived from an EMBL/GenBank/DDBJ whole genome shotgun (WGS) entry which is preliminary data.</text>
</comment>
<dbReference type="InterPro" id="IPR000383">
    <property type="entry name" value="Xaa-Pro-like_dom"/>
</dbReference>
<dbReference type="PANTHER" id="PTHR43056">
    <property type="entry name" value="PEPTIDASE S9 PROLYL OLIGOPEPTIDASE"/>
    <property type="match status" value="1"/>
</dbReference>
<dbReference type="GO" id="GO:0008239">
    <property type="term" value="F:dipeptidyl-peptidase activity"/>
    <property type="evidence" value="ECO:0007669"/>
    <property type="project" value="InterPro"/>
</dbReference>
<sequence>MTTQPSDMAAIVQKNILIPMRDGVEVAADLYRPPGSEPLPVILSVYPYHKDGMVGAGNQNHISYFVRHGYAYVMADCRGTGSSGGVSTDPLDGLNADDLYELVEWIARQPWCNGFIGMTGMSYGGMTALKAASVRPPHLKAILPIMAPSAFYHNLAFPGGAFNMLGLCGAWCGLMHCMNLMPPFYQDPDGRWEKVWKEHLDTYVPYLIGPLEHMTYDDYWKAHDIKLEEVEVPIYVIEGWHDFALIDGIRQYTAARGPKKLLVGPWIHFNLDLISLEPFDYLHEMRRWFDYWLKGEDTGIMDEPSVAICIQGTSEWRFEGEWPVPTSAKRWNLAKAGALSSRGTKNDFSETYSIEPAVGTRAGLMTVMPLGIDYPRDQKLDDALSLSFDSAPLKADLDVVGEPICKLFVSSSGSDFNLVTKICDVAPDGTSALVTTGWRRGSHHTSYQQPTTLQPAKIYEFEVKTRPTAYCFRAGHRIRLSISCSDFPRIWPVVEHGEVTFHGGPSHPAHLILPVVRRKRQAKTVPSFQPPDLAYLMESPRIWLPHWRVIEDHANKCLSVESGVHVEFQIPTGGEFKLTHSYRASLRGEKLRYPDLEVETTCEATVEGRIFNIRVDSQMTPSRIEVNARVLRDLDVVFQKAFAGNYKM</sequence>
<accession>A0A419EX89</accession>
<dbReference type="InterPro" id="IPR050585">
    <property type="entry name" value="Xaa-Pro_dipeptidyl-ppase/CocE"/>
</dbReference>
<dbReference type="Proteomes" id="UP000285961">
    <property type="component" value="Unassembled WGS sequence"/>
</dbReference>
<dbReference type="SUPFAM" id="SSF53474">
    <property type="entry name" value="alpha/beta-Hydrolases"/>
    <property type="match status" value="1"/>
</dbReference>
<evidence type="ECO:0000256" key="1">
    <source>
        <dbReference type="ARBA" id="ARBA00022801"/>
    </source>
</evidence>
<gene>
    <name evidence="3" type="ORF">C4532_11070</name>
</gene>
<dbReference type="SMART" id="SM00939">
    <property type="entry name" value="PepX_C"/>
    <property type="match status" value="1"/>
</dbReference>
<organism evidence="3 4">
    <name type="scientific">Candidatus Abyssobacteria bacterium SURF_17</name>
    <dbReference type="NCBI Taxonomy" id="2093361"/>
    <lineage>
        <taxon>Bacteria</taxon>
        <taxon>Pseudomonadati</taxon>
        <taxon>Candidatus Hydrogenedentota</taxon>
        <taxon>Candidatus Abyssobacteria</taxon>
    </lineage>
</organism>
<dbReference type="Pfam" id="PF08530">
    <property type="entry name" value="PepX_C"/>
    <property type="match status" value="1"/>
</dbReference>
<dbReference type="NCBIfam" id="TIGR00976">
    <property type="entry name" value="CocE_NonD"/>
    <property type="match status" value="1"/>
</dbReference>
<dbReference type="AlphaFoldDB" id="A0A419EX89"/>
<dbReference type="PANTHER" id="PTHR43056:SF10">
    <property type="entry name" value="COCE_NOND FAMILY, PUTATIVE (AFU_ORTHOLOGUE AFUA_7G00600)-RELATED"/>
    <property type="match status" value="1"/>
</dbReference>
<reference evidence="3 4" key="1">
    <citation type="journal article" date="2017" name="ISME J.">
        <title>Energy and carbon metabolisms in a deep terrestrial subsurface fluid microbial community.</title>
        <authorList>
            <person name="Momper L."/>
            <person name="Jungbluth S.P."/>
            <person name="Lee M.D."/>
            <person name="Amend J.P."/>
        </authorList>
    </citation>
    <scope>NUCLEOTIDE SEQUENCE [LARGE SCALE GENOMIC DNA]</scope>
    <source>
        <strain evidence="3">SURF_17</strain>
    </source>
</reference>
<proteinExistence type="predicted"/>
<dbReference type="InterPro" id="IPR005674">
    <property type="entry name" value="CocE/Ser_esterase"/>
</dbReference>
<dbReference type="Gene3D" id="1.10.3020.10">
    <property type="entry name" value="alpha-amino acid ester hydrolase ( Helical cap domain)"/>
    <property type="match status" value="1"/>
</dbReference>
<dbReference type="Gene3D" id="2.60.120.260">
    <property type="entry name" value="Galactose-binding domain-like"/>
    <property type="match status" value="1"/>
</dbReference>
<dbReference type="SUPFAM" id="SSF49785">
    <property type="entry name" value="Galactose-binding domain-like"/>
    <property type="match status" value="1"/>
</dbReference>
<dbReference type="Gene3D" id="3.40.50.1820">
    <property type="entry name" value="alpha/beta hydrolase"/>
    <property type="match status" value="1"/>
</dbReference>
<dbReference type="InterPro" id="IPR013736">
    <property type="entry name" value="Xaa-Pro_dipept_C"/>
</dbReference>
<evidence type="ECO:0000313" key="3">
    <source>
        <dbReference type="EMBL" id="RJP69360.1"/>
    </source>
</evidence>
<dbReference type="InterPro" id="IPR029058">
    <property type="entry name" value="AB_hydrolase_fold"/>
</dbReference>
<keyword evidence="1 3" id="KW-0378">Hydrolase</keyword>
<dbReference type="EMBL" id="QZKI01000083">
    <property type="protein sequence ID" value="RJP69360.1"/>
    <property type="molecule type" value="Genomic_DNA"/>
</dbReference>
<dbReference type="InterPro" id="IPR008979">
    <property type="entry name" value="Galactose-bd-like_sf"/>
</dbReference>
<feature type="domain" description="Xaa-Pro dipeptidyl-peptidase C-terminal" evidence="2">
    <location>
        <begin position="286"/>
        <end position="512"/>
    </location>
</feature>
<dbReference type="Pfam" id="PF02129">
    <property type="entry name" value="Peptidase_S15"/>
    <property type="match status" value="1"/>
</dbReference>